<dbReference type="SUPFAM" id="SSF57850">
    <property type="entry name" value="RING/U-box"/>
    <property type="match status" value="1"/>
</dbReference>
<evidence type="ECO:0000259" key="9">
    <source>
        <dbReference type="PROSITE" id="PS50089"/>
    </source>
</evidence>
<dbReference type="InterPro" id="IPR013083">
    <property type="entry name" value="Znf_RING/FYVE/PHD"/>
</dbReference>
<dbReference type="KEGG" id="muo:115473351"/>
<dbReference type="InterPro" id="IPR000315">
    <property type="entry name" value="Znf_B-box"/>
</dbReference>
<accession>A0A6P7YM16</accession>
<evidence type="ECO:0000256" key="6">
    <source>
        <dbReference type="PROSITE-ProRule" id="PRU00175"/>
    </source>
</evidence>
<dbReference type="Pfam" id="PF00643">
    <property type="entry name" value="zf-B_box"/>
    <property type="match status" value="1"/>
</dbReference>
<dbReference type="InterPro" id="IPR013320">
    <property type="entry name" value="ConA-like_dom_sf"/>
</dbReference>
<dbReference type="InterPro" id="IPR043136">
    <property type="entry name" value="B30.2/SPRY_sf"/>
</dbReference>
<dbReference type="Pfam" id="PF13765">
    <property type="entry name" value="PRY"/>
    <property type="match status" value="1"/>
</dbReference>
<dbReference type="InterPro" id="IPR006574">
    <property type="entry name" value="PRY"/>
</dbReference>
<feature type="region of interest" description="Disordered" evidence="8">
    <location>
        <begin position="92"/>
        <end position="115"/>
    </location>
</feature>
<keyword evidence="3 6" id="KW-0863">Zinc-finger</keyword>
<dbReference type="InterPro" id="IPR003877">
    <property type="entry name" value="SPRY_dom"/>
</dbReference>
<dbReference type="AlphaFoldDB" id="A0A6P7YM16"/>
<feature type="region of interest" description="Disordered" evidence="8">
    <location>
        <begin position="317"/>
        <end position="345"/>
    </location>
</feature>
<dbReference type="InterPro" id="IPR017907">
    <property type="entry name" value="Znf_RING_CS"/>
</dbReference>
<feature type="compositionally biased region" description="Low complexity" evidence="8">
    <location>
        <begin position="103"/>
        <end position="115"/>
    </location>
</feature>
<dbReference type="Proteomes" id="UP000515156">
    <property type="component" value="Chromosome 6"/>
</dbReference>
<dbReference type="InterPro" id="IPR001841">
    <property type="entry name" value="Znf_RING"/>
</dbReference>
<keyword evidence="5" id="KW-0391">Immunity</keyword>
<evidence type="ECO:0000256" key="5">
    <source>
        <dbReference type="ARBA" id="ARBA00022859"/>
    </source>
</evidence>
<dbReference type="PANTHER" id="PTHR25465">
    <property type="entry name" value="B-BOX DOMAIN CONTAINING"/>
    <property type="match status" value="1"/>
</dbReference>
<feature type="compositionally biased region" description="Polar residues" evidence="8">
    <location>
        <begin position="92"/>
        <end position="102"/>
    </location>
</feature>
<dbReference type="InterPro" id="IPR058030">
    <property type="entry name" value="TRIM8/14/16/25/29/45/65_CC"/>
</dbReference>
<feature type="coiled-coil region" evidence="7">
    <location>
        <begin position="168"/>
        <end position="195"/>
    </location>
</feature>
<dbReference type="OrthoDB" id="6270329at2759"/>
<feature type="domain" description="RING-type" evidence="9">
    <location>
        <begin position="19"/>
        <end position="66"/>
    </location>
</feature>
<dbReference type="Pfam" id="PF00622">
    <property type="entry name" value="SPRY"/>
    <property type="match status" value="1"/>
</dbReference>
<name>A0A6P7YM16_9AMPH</name>
<dbReference type="PROSITE" id="PS50089">
    <property type="entry name" value="ZF_RING_2"/>
    <property type="match status" value="1"/>
</dbReference>
<evidence type="ECO:0000256" key="1">
    <source>
        <dbReference type="ARBA" id="ARBA00022588"/>
    </source>
</evidence>
<dbReference type="RefSeq" id="XP_030064094.1">
    <property type="nucleotide sequence ID" value="XM_030208234.1"/>
</dbReference>
<evidence type="ECO:0000256" key="3">
    <source>
        <dbReference type="ARBA" id="ARBA00022771"/>
    </source>
</evidence>
<dbReference type="PANTHER" id="PTHR25465:SF14">
    <property type="entry name" value="E3 UBIQUITIN-PROTEIN LIGASE TRIM65"/>
    <property type="match status" value="1"/>
</dbReference>
<dbReference type="InterPro" id="IPR003879">
    <property type="entry name" value="Butyrophylin_SPRY"/>
</dbReference>
<dbReference type="GeneID" id="115473351"/>
<evidence type="ECO:0000313" key="12">
    <source>
        <dbReference type="RefSeq" id="XP_030064094.1"/>
    </source>
</evidence>
<dbReference type="Gene3D" id="2.60.120.920">
    <property type="match status" value="1"/>
</dbReference>
<feature type="compositionally biased region" description="Polar residues" evidence="8">
    <location>
        <begin position="327"/>
        <end position="345"/>
    </location>
</feature>
<dbReference type="Pfam" id="PF25600">
    <property type="entry name" value="TRIM_CC"/>
    <property type="match status" value="1"/>
</dbReference>
<keyword evidence="1" id="KW-0399">Innate immunity</keyword>
<gene>
    <name evidence="12" type="primary">TRIM65</name>
</gene>
<dbReference type="Gene3D" id="3.30.40.10">
    <property type="entry name" value="Zinc/RING finger domain, C3HC4 (zinc finger)"/>
    <property type="match status" value="1"/>
</dbReference>
<protein>
    <submittedName>
        <fullName evidence="12">Tripartite motif-containing protein 65</fullName>
    </submittedName>
</protein>
<dbReference type="InterPro" id="IPR051051">
    <property type="entry name" value="E3_ubiq-ligase_TRIM/RNF"/>
</dbReference>
<evidence type="ECO:0000256" key="4">
    <source>
        <dbReference type="ARBA" id="ARBA00022833"/>
    </source>
</evidence>
<dbReference type="SMART" id="SM00449">
    <property type="entry name" value="SPRY"/>
    <property type="match status" value="1"/>
</dbReference>
<dbReference type="PROSITE" id="PS00518">
    <property type="entry name" value="ZF_RING_1"/>
    <property type="match status" value="1"/>
</dbReference>
<dbReference type="InterPro" id="IPR001870">
    <property type="entry name" value="B30.2/SPRY"/>
</dbReference>
<feature type="domain" description="B30.2/SPRY" evidence="10">
    <location>
        <begin position="340"/>
        <end position="533"/>
    </location>
</feature>
<organism evidence="11 12">
    <name type="scientific">Microcaecilia unicolor</name>
    <dbReference type="NCBI Taxonomy" id="1415580"/>
    <lineage>
        <taxon>Eukaryota</taxon>
        <taxon>Metazoa</taxon>
        <taxon>Chordata</taxon>
        <taxon>Craniata</taxon>
        <taxon>Vertebrata</taxon>
        <taxon>Euteleostomi</taxon>
        <taxon>Amphibia</taxon>
        <taxon>Gymnophiona</taxon>
        <taxon>Siphonopidae</taxon>
        <taxon>Microcaecilia</taxon>
    </lineage>
</organism>
<dbReference type="GO" id="GO:0045087">
    <property type="term" value="P:innate immune response"/>
    <property type="evidence" value="ECO:0007669"/>
    <property type="project" value="UniProtKB-KW"/>
</dbReference>
<evidence type="ECO:0000259" key="10">
    <source>
        <dbReference type="PROSITE" id="PS50188"/>
    </source>
</evidence>
<dbReference type="PROSITE" id="PS50188">
    <property type="entry name" value="B302_SPRY"/>
    <property type="match status" value="1"/>
</dbReference>
<sequence>MAATTASITSEDLREKLSCAICLELYKDPGTVPCGHSFCRPCVSGHWDSEEQAQGWAGTFSCPTCRQCYQKRPELERSVALNNLVEEVQAASTGGSHESAFTSGPSSPGQAAAAGPRCARHDRPLQLYCSTEKRCICYECTVRECQEHKRVLAGDERRAREDTLKERLLKNESQLKCTKAEIQKLETQMTTYRDTSERSISGISVRFDQLQKAFEVCKTLVVQSMEMETATALEQAKKKHAVLQSRLDSLGQYQQQAEELCQHADDVTFLEAFSLLPPLGNSKSLPNIMFNNMSKVEAVTAVLSELSRLIEKELPNTLHPGEASDKIQGSESKTNAAVKSEPSFSPKSELRTQLFHNYRNLTFDPNTAHKYIQLSKGNQEATHMISVTTRCPVHPERFESCWQVLCTESFGEGCHYWEVKVSDYFVYVGMAYGNIERKKKCKTATIGRNASSWSLQLQHNCHTAWTNGKEWKLDAPLYSCIGVYLDFSAGTLSFYGIKDKMELLHTFHCVFSAPLYPAFWIGEDVAVTLCQVP</sequence>
<dbReference type="Gene3D" id="3.30.160.60">
    <property type="entry name" value="Classic Zinc Finger"/>
    <property type="match status" value="1"/>
</dbReference>
<dbReference type="InterPro" id="IPR027370">
    <property type="entry name" value="Znf-RING_euk"/>
</dbReference>
<dbReference type="GO" id="GO:0008270">
    <property type="term" value="F:zinc ion binding"/>
    <property type="evidence" value="ECO:0007669"/>
    <property type="project" value="UniProtKB-KW"/>
</dbReference>
<keyword evidence="2" id="KW-0479">Metal-binding</keyword>
<dbReference type="CTD" id="201292"/>
<dbReference type="SUPFAM" id="SSF57845">
    <property type="entry name" value="B-box zinc-binding domain"/>
    <property type="match status" value="1"/>
</dbReference>
<keyword evidence="7" id="KW-0175">Coiled coil</keyword>
<dbReference type="PRINTS" id="PR01407">
    <property type="entry name" value="BUTYPHLNCDUF"/>
</dbReference>
<dbReference type="Pfam" id="PF13445">
    <property type="entry name" value="zf-RING_UBOX"/>
    <property type="match status" value="1"/>
</dbReference>
<evidence type="ECO:0000256" key="7">
    <source>
        <dbReference type="SAM" id="Coils"/>
    </source>
</evidence>
<dbReference type="SUPFAM" id="SSF49899">
    <property type="entry name" value="Concanavalin A-like lectins/glucanases"/>
    <property type="match status" value="1"/>
</dbReference>
<dbReference type="SMART" id="SM00589">
    <property type="entry name" value="PRY"/>
    <property type="match status" value="1"/>
</dbReference>
<dbReference type="SMART" id="SM00336">
    <property type="entry name" value="BBOX"/>
    <property type="match status" value="1"/>
</dbReference>
<proteinExistence type="predicted"/>
<evidence type="ECO:0000256" key="2">
    <source>
        <dbReference type="ARBA" id="ARBA00022723"/>
    </source>
</evidence>
<dbReference type="InParanoid" id="A0A6P7YM16"/>
<dbReference type="FunCoup" id="A0A6P7YM16">
    <property type="interactions" value="1457"/>
</dbReference>
<reference evidence="12" key="1">
    <citation type="submission" date="2025-08" db="UniProtKB">
        <authorList>
            <consortium name="RefSeq"/>
        </authorList>
    </citation>
    <scope>IDENTIFICATION</scope>
</reference>
<keyword evidence="11" id="KW-1185">Reference proteome</keyword>
<evidence type="ECO:0000313" key="11">
    <source>
        <dbReference type="Proteomes" id="UP000515156"/>
    </source>
</evidence>
<dbReference type="GO" id="GO:0005737">
    <property type="term" value="C:cytoplasm"/>
    <property type="evidence" value="ECO:0007669"/>
    <property type="project" value="UniProtKB-ARBA"/>
</dbReference>
<evidence type="ECO:0000256" key="8">
    <source>
        <dbReference type="SAM" id="MobiDB-lite"/>
    </source>
</evidence>
<dbReference type="SMART" id="SM00184">
    <property type="entry name" value="RING"/>
    <property type="match status" value="1"/>
</dbReference>
<dbReference type="CDD" id="cd19835">
    <property type="entry name" value="Bbox2_TRIM65_C-IV"/>
    <property type="match status" value="1"/>
</dbReference>
<keyword evidence="4" id="KW-0862">Zinc</keyword>